<feature type="domain" description="Glycoside hydrolase family 65 C-terminal" evidence="5">
    <location>
        <begin position="689"/>
        <end position="754"/>
    </location>
</feature>
<evidence type="ECO:0000259" key="5">
    <source>
        <dbReference type="Pfam" id="PF03633"/>
    </source>
</evidence>
<dbReference type="InterPro" id="IPR005196">
    <property type="entry name" value="Glyco_hydro_65_N"/>
</dbReference>
<evidence type="ECO:0000313" key="7">
    <source>
        <dbReference type="EMBL" id="GAA5197776.1"/>
    </source>
</evidence>
<feature type="domain" description="Glycoside hydrolase family 65 N-terminal" evidence="6">
    <location>
        <begin position="16"/>
        <end position="270"/>
    </location>
</feature>
<keyword evidence="7" id="KW-0378">Hydrolase</keyword>
<dbReference type="RefSeq" id="WP_345637037.1">
    <property type="nucleotide sequence ID" value="NZ_BAABJQ010000031.1"/>
</dbReference>
<dbReference type="InterPro" id="IPR037018">
    <property type="entry name" value="GH65_N"/>
</dbReference>
<keyword evidence="2" id="KW-0326">Glycosidase</keyword>
<dbReference type="EMBL" id="BAABJQ010000031">
    <property type="protein sequence ID" value="GAA5197776.1"/>
    <property type="molecule type" value="Genomic_DNA"/>
</dbReference>
<evidence type="ECO:0000256" key="3">
    <source>
        <dbReference type="SAM" id="MobiDB-lite"/>
    </source>
</evidence>
<comment type="caution">
    <text evidence="7">The sequence shown here is derived from an EMBL/GenBank/DDBJ whole genome shotgun (WGS) entry which is preliminary data.</text>
</comment>
<evidence type="ECO:0000259" key="4">
    <source>
        <dbReference type="Pfam" id="PF03632"/>
    </source>
</evidence>
<dbReference type="Gene3D" id="2.60.420.10">
    <property type="entry name" value="Maltose phosphorylase, domain 3"/>
    <property type="match status" value="1"/>
</dbReference>
<dbReference type="PANTHER" id="PTHR11051">
    <property type="entry name" value="GLYCOSYL HYDROLASE-RELATED"/>
    <property type="match status" value="1"/>
</dbReference>
<organism evidence="7 8">
    <name type="scientific">Rugosimonospora acidiphila</name>
    <dbReference type="NCBI Taxonomy" id="556531"/>
    <lineage>
        <taxon>Bacteria</taxon>
        <taxon>Bacillati</taxon>
        <taxon>Actinomycetota</taxon>
        <taxon>Actinomycetes</taxon>
        <taxon>Micromonosporales</taxon>
        <taxon>Micromonosporaceae</taxon>
        <taxon>Rugosimonospora</taxon>
    </lineage>
</organism>
<dbReference type="SUPFAM" id="SSF74650">
    <property type="entry name" value="Galactose mutarotase-like"/>
    <property type="match status" value="1"/>
</dbReference>
<comment type="similarity">
    <text evidence="1">Belongs to the glycosyl hydrolase 65 family.</text>
</comment>
<reference evidence="8" key="1">
    <citation type="journal article" date="2019" name="Int. J. Syst. Evol. Microbiol.">
        <title>The Global Catalogue of Microorganisms (GCM) 10K type strain sequencing project: providing services to taxonomists for standard genome sequencing and annotation.</title>
        <authorList>
            <consortium name="The Broad Institute Genomics Platform"/>
            <consortium name="The Broad Institute Genome Sequencing Center for Infectious Disease"/>
            <person name="Wu L."/>
            <person name="Ma J."/>
        </authorList>
    </citation>
    <scope>NUCLEOTIDE SEQUENCE [LARGE SCALE GENOMIC DNA]</scope>
    <source>
        <strain evidence="8">JCM 18304</strain>
    </source>
</reference>
<dbReference type="InterPro" id="IPR005194">
    <property type="entry name" value="Glyco_hydro_65_C"/>
</dbReference>
<evidence type="ECO:0000259" key="6">
    <source>
        <dbReference type="Pfam" id="PF03636"/>
    </source>
</evidence>
<dbReference type="Pfam" id="PF03632">
    <property type="entry name" value="Glyco_hydro_65m"/>
    <property type="match status" value="1"/>
</dbReference>
<feature type="compositionally biased region" description="Pro residues" evidence="3">
    <location>
        <begin position="766"/>
        <end position="776"/>
    </location>
</feature>
<dbReference type="InterPro" id="IPR011013">
    <property type="entry name" value="Gal_mutarotase_sf_dom"/>
</dbReference>
<dbReference type="InterPro" id="IPR008928">
    <property type="entry name" value="6-hairpin_glycosidase_sf"/>
</dbReference>
<dbReference type="SUPFAM" id="SSF48208">
    <property type="entry name" value="Six-hairpin glycosidases"/>
    <property type="match status" value="1"/>
</dbReference>
<dbReference type="Gene3D" id="2.70.98.40">
    <property type="entry name" value="Glycoside hydrolase, family 65, N-terminal domain"/>
    <property type="match status" value="1"/>
</dbReference>
<dbReference type="Pfam" id="PF03633">
    <property type="entry name" value="Glyco_hydro_65C"/>
    <property type="match status" value="1"/>
</dbReference>
<protein>
    <submittedName>
        <fullName evidence="7">Glycoside hydrolase family 65 protein</fullName>
    </submittedName>
</protein>
<gene>
    <name evidence="7" type="ORF">GCM10023322_69730</name>
</gene>
<dbReference type="PIRSF" id="PIRSF036289">
    <property type="entry name" value="Glycosyl_hydrolase_malt_phosph"/>
    <property type="match status" value="1"/>
</dbReference>
<dbReference type="InterPro" id="IPR017045">
    <property type="entry name" value="Malt_Pase/Glycosyl_Hdrlase"/>
</dbReference>
<dbReference type="InterPro" id="IPR005195">
    <property type="entry name" value="Glyco_hydro_65_M"/>
</dbReference>
<dbReference type="Proteomes" id="UP001501570">
    <property type="component" value="Unassembled WGS sequence"/>
</dbReference>
<dbReference type="Pfam" id="PF03636">
    <property type="entry name" value="Glyco_hydro_65N"/>
    <property type="match status" value="1"/>
</dbReference>
<dbReference type="PANTHER" id="PTHR11051:SF13">
    <property type="entry name" value="GLYCOSYL TRANSFERASE"/>
    <property type="match status" value="1"/>
</dbReference>
<evidence type="ECO:0000256" key="2">
    <source>
        <dbReference type="ARBA" id="ARBA00023295"/>
    </source>
</evidence>
<evidence type="ECO:0000313" key="8">
    <source>
        <dbReference type="Proteomes" id="UP001501570"/>
    </source>
</evidence>
<keyword evidence="8" id="KW-1185">Reference proteome</keyword>
<dbReference type="GO" id="GO:0016787">
    <property type="term" value="F:hydrolase activity"/>
    <property type="evidence" value="ECO:0007669"/>
    <property type="project" value="UniProtKB-KW"/>
</dbReference>
<sequence length="806" mass="89541">MTDHSTYPIEPWLVRETRLDLDRLAHSESIFALSNGHIGLRGNLDEGEPHGLPGTYLNSFCELRPLPYAEAGYGFPESGETIINVTNGKLMRLLVDDEPFDVRHGELRSHERTLDLRAGTLERAVEWVSPAGREVRVRSTRLVSFTHRAVAAICYEVEPLNQAARFILQSELVANEAMPPRKKDPRVAEVLHAPLAAEEHLARDAGGLLIHSTKASGLRVAAAMDHLVYGPDDTLVDTEAFPDWARTSVACVLEPGQQLRVIKLIAYSWSGRRSLPALRDEAGAALAGARLTGWDGLLAGQREYLDLFWRGADIRVDGDPEVQQAIRFALFEVLQAGARAENRMIAAKGLTGPGYDGHAFWDTETFVLPVLTYTHPEAAVGPLRWRHDTLDAARDRAATLGLAGAAFPWRTIRGQECSAYWPAGTAAFHINADIADACLRYVHATGDHDFERDFGVALLVETARLWRSLGHHDRHGRYHIDGITGPDEYTGVIDDNVYTNLMAQRNFNAAADAVIRYPQVARTLGVGQEEAASWRDAAKAMHLSYDEELGVHQQSERFTRHPEWDFEATPQEKYPLLLHYPYFDLYRTQVIKQADVVLAMHWRGDAFSAEDKARNFAYYEERTVRDSSLSASTQAVMAAEVGHLDLAYDYLGEVALMDLRDLNHNTEDGIHIASLAGAWLTLVAGFGGMRDHDGQLCFAPRLPHQIERLDFALLWRGLRLWVSVGPEEVTYEVRDGDSPEGAQIELLHYGEQVIIEVGSPVTRPIPEMPPVGPAPRQPAGRAPRRRNGGDPSKQSSKTDALSDEDS</sequence>
<dbReference type="InterPro" id="IPR012341">
    <property type="entry name" value="6hp_glycosidase-like_sf"/>
</dbReference>
<dbReference type="Gene3D" id="1.50.10.10">
    <property type="match status" value="1"/>
</dbReference>
<feature type="region of interest" description="Disordered" evidence="3">
    <location>
        <begin position="761"/>
        <end position="806"/>
    </location>
</feature>
<feature type="domain" description="Glycoside hydrolase family 65 central catalytic" evidence="4">
    <location>
        <begin position="327"/>
        <end position="679"/>
    </location>
</feature>
<accession>A0ABP9SNE3</accession>
<evidence type="ECO:0000256" key="1">
    <source>
        <dbReference type="ARBA" id="ARBA00006768"/>
    </source>
</evidence>
<proteinExistence type="inferred from homology"/>
<name>A0ABP9SNE3_9ACTN</name>